<dbReference type="PROSITE" id="PS00237">
    <property type="entry name" value="G_PROTEIN_RECEP_F1_1"/>
    <property type="match status" value="1"/>
</dbReference>
<dbReference type="GO" id="GO:0001525">
    <property type="term" value="P:angiogenesis"/>
    <property type="evidence" value="ECO:0007669"/>
    <property type="project" value="UniProtKB-KW"/>
</dbReference>
<dbReference type="GO" id="GO:0016494">
    <property type="term" value="F:C-X-C chemokine receptor activity"/>
    <property type="evidence" value="ECO:0007669"/>
    <property type="project" value="InterPro"/>
</dbReference>
<keyword evidence="20" id="KW-1185">Reference proteome</keyword>
<proteinExistence type="inferred from homology"/>
<dbReference type="GO" id="GO:0060326">
    <property type="term" value="P:cell chemotaxis"/>
    <property type="evidence" value="ECO:0007669"/>
    <property type="project" value="TreeGrafter"/>
</dbReference>
<evidence type="ECO:0000256" key="2">
    <source>
        <dbReference type="ARBA" id="ARBA00020038"/>
    </source>
</evidence>
<dbReference type="Proteomes" id="UP001181693">
    <property type="component" value="Unassembled WGS sequence"/>
</dbReference>
<feature type="transmembrane region" description="Helical" evidence="17">
    <location>
        <begin position="204"/>
        <end position="229"/>
    </location>
</feature>
<dbReference type="Pfam" id="PF00001">
    <property type="entry name" value="7tm_1"/>
    <property type="match status" value="1"/>
</dbReference>
<comment type="caution">
    <text evidence="19">The sequence shown here is derived from an EMBL/GenBank/DDBJ whole genome shotgun (WGS) entry which is preliminary data.</text>
</comment>
<dbReference type="SUPFAM" id="SSF81321">
    <property type="entry name" value="Family A G protein-coupled receptor-like"/>
    <property type="match status" value="1"/>
</dbReference>
<protein>
    <recommendedName>
        <fullName evidence="2">C-X-C chemokine receptor type 3</fullName>
    </recommendedName>
    <alternativeName>
        <fullName evidence="15">Interferon-inducible protein 10 receptor</fullName>
    </alternativeName>
</protein>
<keyword evidence="6" id="KW-0037">Angiogenesis</keyword>
<keyword evidence="7 16" id="KW-0812">Transmembrane</keyword>
<evidence type="ECO:0000256" key="6">
    <source>
        <dbReference type="ARBA" id="ARBA00022657"/>
    </source>
</evidence>
<evidence type="ECO:0000256" key="5">
    <source>
        <dbReference type="ARBA" id="ARBA00022641"/>
    </source>
</evidence>
<dbReference type="InterPro" id="IPR004070">
    <property type="entry name" value="Chemokine_CXCR3"/>
</dbReference>
<keyword evidence="11" id="KW-1015">Disulfide bond</keyword>
<keyword evidence="5" id="KW-0765">Sulfation</keyword>
<evidence type="ECO:0000256" key="16">
    <source>
        <dbReference type="RuleBase" id="RU000688"/>
    </source>
</evidence>
<dbReference type="GO" id="GO:0007204">
    <property type="term" value="P:positive regulation of cytosolic calcium ion concentration"/>
    <property type="evidence" value="ECO:0007669"/>
    <property type="project" value="TreeGrafter"/>
</dbReference>
<dbReference type="PROSITE" id="PS50262">
    <property type="entry name" value="G_PROTEIN_RECEP_F1_2"/>
    <property type="match status" value="1"/>
</dbReference>
<evidence type="ECO:0000256" key="3">
    <source>
        <dbReference type="ARBA" id="ARBA00022475"/>
    </source>
</evidence>
<keyword evidence="14 16" id="KW-0807">Transducer</keyword>
<dbReference type="EMBL" id="DYDO01000011">
    <property type="protein sequence ID" value="DBA16065.1"/>
    <property type="molecule type" value="Genomic_DNA"/>
</dbReference>
<keyword evidence="8 17" id="KW-1133">Transmembrane helix</keyword>
<feature type="transmembrane region" description="Helical" evidence="17">
    <location>
        <begin position="241"/>
        <end position="265"/>
    </location>
</feature>
<dbReference type="InterPro" id="IPR000276">
    <property type="entry name" value="GPCR_Rhodpsn"/>
</dbReference>
<keyword evidence="12 16" id="KW-0675">Receptor</keyword>
<dbReference type="GO" id="GO:0019957">
    <property type="term" value="F:C-C chemokine binding"/>
    <property type="evidence" value="ECO:0007669"/>
    <property type="project" value="TreeGrafter"/>
</dbReference>
<feature type="transmembrane region" description="Helical" evidence="17">
    <location>
        <begin position="100"/>
        <end position="130"/>
    </location>
</feature>
<feature type="domain" description="G-protein coupled receptors family 1 profile" evidence="18">
    <location>
        <begin position="52"/>
        <end position="305"/>
    </location>
</feature>
<dbReference type="CDD" id="cd15180">
    <property type="entry name" value="7tmA_CXCR3"/>
    <property type="match status" value="1"/>
</dbReference>
<dbReference type="PANTHER" id="PTHR10489">
    <property type="entry name" value="CELL ADHESION MOLECULE"/>
    <property type="match status" value="1"/>
</dbReference>
<sequence length="357" mass="40610">MANDDLENITFGYSPYSDSEDVVPCNQEETKFFDERFVPTFYSIMFILGLVGNSLVIVVMLSQRTQKIQSTDMFILHLAVADILLAVTLPFWAVQATSGWIFGGAFCKIVASVFKINFYAGTFLLTCISFDRYLSIVFAVQIYKKHRLHVVHWSCLAIWCSCILLCIPDAFYYSVNFEARTNMTECEPYFPPSTSKNWKASMAFLYHTLGFLLPFSGMLFCYSHIVVTLLKSQGFRKHKALRLIIAVVMAFFLCWTPYNIVALLDTLNMLGSFESNCSFQKNTDIALSITSGLCYFHSCLNPVLYVFIGEKFRRNLAELLARTKLCPHLVAKYVRRLPSTRSSTWSESGDTSLSGIY</sequence>
<dbReference type="PRINTS" id="PR01532">
    <property type="entry name" value="CXCCHMKINER3"/>
</dbReference>
<dbReference type="AlphaFoldDB" id="A0AAV2ZX38"/>
<evidence type="ECO:0000259" key="18">
    <source>
        <dbReference type="PROSITE" id="PS50262"/>
    </source>
</evidence>
<evidence type="ECO:0000313" key="20">
    <source>
        <dbReference type="Proteomes" id="UP001181693"/>
    </source>
</evidence>
<dbReference type="GO" id="GO:0006955">
    <property type="term" value="P:immune response"/>
    <property type="evidence" value="ECO:0007669"/>
    <property type="project" value="TreeGrafter"/>
</dbReference>
<accession>A0AAV2ZX38</accession>
<dbReference type="Gene3D" id="1.20.1070.10">
    <property type="entry name" value="Rhodopsin 7-helix transmembrane proteins"/>
    <property type="match status" value="1"/>
</dbReference>
<evidence type="ECO:0000256" key="7">
    <source>
        <dbReference type="ARBA" id="ARBA00022692"/>
    </source>
</evidence>
<gene>
    <name evidence="19" type="ORF">GDO54_003499</name>
</gene>
<evidence type="ECO:0000256" key="8">
    <source>
        <dbReference type="ARBA" id="ARBA00022989"/>
    </source>
</evidence>
<reference evidence="19" key="1">
    <citation type="thesis" date="2020" institute="ProQuest LLC" country="789 East Eisenhower Parkway, Ann Arbor, MI, USA">
        <title>Comparative Genomics and Chromosome Evolution.</title>
        <authorList>
            <person name="Mudd A.B."/>
        </authorList>
    </citation>
    <scope>NUCLEOTIDE SEQUENCE</scope>
    <source>
        <strain evidence="19">1538</strain>
        <tissue evidence="19">Blood</tissue>
    </source>
</reference>
<dbReference type="InterPro" id="IPR017452">
    <property type="entry name" value="GPCR_Rhodpsn_7TM"/>
</dbReference>
<feature type="transmembrane region" description="Helical" evidence="17">
    <location>
        <begin position="150"/>
        <end position="173"/>
    </location>
</feature>
<evidence type="ECO:0000256" key="10">
    <source>
        <dbReference type="ARBA" id="ARBA00023136"/>
    </source>
</evidence>
<evidence type="ECO:0000256" key="17">
    <source>
        <dbReference type="SAM" id="Phobius"/>
    </source>
</evidence>
<feature type="transmembrane region" description="Helical" evidence="17">
    <location>
        <begin position="74"/>
        <end position="94"/>
    </location>
</feature>
<dbReference type="PANTHER" id="PTHR10489:SF671">
    <property type="entry name" value="C-X-C CHEMOKINE RECEPTOR TYPE 3"/>
    <property type="match status" value="1"/>
</dbReference>
<organism evidence="19 20">
    <name type="scientific">Pyxicephalus adspersus</name>
    <name type="common">African bullfrog</name>
    <dbReference type="NCBI Taxonomy" id="30357"/>
    <lineage>
        <taxon>Eukaryota</taxon>
        <taxon>Metazoa</taxon>
        <taxon>Chordata</taxon>
        <taxon>Craniata</taxon>
        <taxon>Vertebrata</taxon>
        <taxon>Euteleostomi</taxon>
        <taxon>Amphibia</taxon>
        <taxon>Batrachia</taxon>
        <taxon>Anura</taxon>
        <taxon>Neobatrachia</taxon>
        <taxon>Ranoidea</taxon>
        <taxon>Pyxicephalidae</taxon>
        <taxon>Pyxicephalinae</taxon>
        <taxon>Pyxicephalus</taxon>
    </lineage>
</organism>
<comment type="similarity">
    <text evidence="16">Belongs to the G-protein coupled receptor 1 family.</text>
</comment>
<evidence type="ECO:0000313" key="19">
    <source>
        <dbReference type="EMBL" id="DBA16065.1"/>
    </source>
</evidence>
<dbReference type="GO" id="GO:0002685">
    <property type="term" value="P:regulation of leukocyte migration"/>
    <property type="evidence" value="ECO:0007669"/>
    <property type="project" value="InterPro"/>
</dbReference>
<dbReference type="GO" id="GO:0006954">
    <property type="term" value="P:inflammatory response"/>
    <property type="evidence" value="ECO:0007669"/>
    <property type="project" value="InterPro"/>
</dbReference>
<feature type="transmembrane region" description="Helical" evidence="17">
    <location>
        <begin position="41"/>
        <end position="62"/>
    </location>
</feature>
<dbReference type="InterPro" id="IPR000355">
    <property type="entry name" value="Chemokine_rcpt"/>
</dbReference>
<evidence type="ECO:0000256" key="4">
    <source>
        <dbReference type="ARBA" id="ARBA00022500"/>
    </source>
</evidence>
<name>A0AAV2ZX38_PYXAD</name>
<comment type="subcellular location">
    <subcellularLocation>
        <location evidence="1">Cell membrane</location>
        <topology evidence="1">Multi-pass membrane protein</topology>
    </subcellularLocation>
</comment>
<evidence type="ECO:0000256" key="9">
    <source>
        <dbReference type="ARBA" id="ARBA00023040"/>
    </source>
</evidence>
<dbReference type="InterPro" id="IPR050119">
    <property type="entry name" value="CCR1-9-like"/>
</dbReference>
<feature type="transmembrane region" description="Helical" evidence="17">
    <location>
        <begin position="285"/>
        <end position="308"/>
    </location>
</feature>
<evidence type="ECO:0000256" key="1">
    <source>
        <dbReference type="ARBA" id="ARBA00004651"/>
    </source>
</evidence>
<keyword evidence="10 17" id="KW-0472">Membrane</keyword>
<evidence type="ECO:0000256" key="11">
    <source>
        <dbReference type="ARBA" id="ARBA00023157"/>
    </source>
</evidence>
<dbReference type="PRINTS" id="PR00237">
    <property type="entry name" value="GPCRRHODOPSN"/>
</dbReference>
<evidence type="ECO:0000256" key="14">
    <source>
        <dbReference type="ARBA" id="ARBA00023224"/>
    </source>
</evidence>
<keyword evidence="9 16" id="KW-0297">G-protein coupled receptor</keyword>
<dbReference type="GO" id="GO:0019722">
    <property type="term" value="P:calcium-mediated signaling"/>
    <property type="evidence" value="ECO:0007669"/>
    <property type="project" value="TreeGrafter"/>
</dbReference>
<evidence type="ECO:0000256" key="13">
    <source>
        <dbReference type="ARBA" id="ARBA00023180"/>
    </source>
</evidence>
<dbReference type="GO" id="GO:0009897">
    <property type="term" value="C:external side of plasma membrane"/>
    <property type="evidence" value="ECO:0007669"/>
    <property type="project" value="TreeGrafter"/>
</dbReference>
<keyword evidence="13" id="KW-0325">Glycoprotein</keyword>
<keyword evidence="3" id="KW-1003">Cell membrane</keyword>
<evidence type="ECO:0000256" key="15">
    <source>
        <dbReference type="ARBA" id="ARBA00030908"/>
    </source>
</evidence>
<dbReference type="GO" id="GO:0016493">
    <property type="term" value="F:C-C chemokine receptor activity"/>
    <property type="evidence" value="ECO:0007669"/>
    <property type="project" value="TreeGrafter"/>
</dbReference>
<dbReference type="PRINTS" id="PR00657">
    <property type="entry name" value="CCCHEMOKINER"/>
</dbReference>
<evidence type="ECO:0000256" key="12">
    <source>
        <dbReference type="ARBA" id="ARBA00023170"/>
    </source>
</evidence>
<keyword evidence="4" id="KW-0145">Chemotaxis</keyword>